<gene>
    <name evidence="2" type="primary">gppA</name>
    <name evidence="5" type="ORF">CBP31_09015</name>
</gene>
<dbReference type="GO" id="GO:0015970">
    <property type="term" value="P:guanosine tetraphosphate biosynthetic process"/>
    <property type="evidence" value="ECO:0007669"/>
    <property type="project" value="UniProtKB-UniRule"/>
</dbReference>
<evidence type="ECO:0000313" key="6">
    <source>
        <dbReference type="Proteomes" id="UP000243937"/>
    </source>
</evidence>
<proteinExistence type="inferred from homology"/>
<organism evidence="5 6">
    <name type="scientific">Oceanisphaera profunda</name>
    <dbReference type="NCBI Taxonomy" id="1416627"/>
    <lineage>
        <taxon>Bacteria</taxon>
        <taxon>Pseudomonadati</taxon>
        <taxon>Pseudomonadota</taxon>
        <taxon>Gammaproteobacteria</taxon>
        <taxon>Aeromonadales</taxon>
        <taxon>Aeromonadaceae</taxon>
        <taxon>Oceanisphaera</taxon>
    </lineage>
</organism>
<keyword evidence="6" id="KW-1185">Reference proteome</keyword>
<dbReference type="InterPro" id="IPR023709">
    <property type="entry name" value="Guo-5TP_3DP_PyrP"/>
</dbReference>
<dbReference type="EC" id="3.6.1.40" evidence="2"/>
<keyword evidence="1 2" id="KW-0378">Hydrolase</keyword>
<comment type="pathway">
    <text evidence="2">Purine metabolism; ppGpp biosynthesis; ppGpp from GTP: step 2/2.</text>
</comment>
<evidence type="ECO:0000256" key="1">
    <source>
        <dbReference type="ARBA" id="ARBA00022801"/>
    </source>
</evidence>
<dbReference type="InterPro" id="IPR003695">
    <property type="entry name" value="Ppx_GppA_N"/>
</dbReference>
<dbReference type="InterPro" id="IPR050273">
    <property type="entry name" value="GppA/Ppx_hydrolase"/>
</dbReference>
<dbReference type="OrthoDB" id="9793035at2"/>
<name>A0A1Y0D8T4_9GAMM</name>
<dbReference type="PANTHER" id="PTHR30005">
    <property type="entry name" value="EXOPOLYPHOSPHATASE"/>
    <property type="match status" value="1"/>
</dbReference>
<protein>
    <recommendedName>
        <fullName evidence="2">Guanosine-5'-triphosphate,3'-diphosphate pyrophosphatase</fullName>
        <ecNumber evidence="2">3.6.1.40</ecNumber>
    </recommendedName>
    <alternativeName>
        <fullName evidence="2">Guanosine pentaphosphate phosphohydrolase</fullName>
    </alternativeName>
    <alternativeName>
        <fullName evidence="2">pppGpp-5'-phosphohydrolase</fullName>
    </alternativeName>
</protein>
<dbReference type="Gene3D" id="3.30.420.40">
    <property type="match status" value="1"/>
</dbReference>
<dbReference type="Pfam" id="PF21447">
    <property type="entry name" value="Ppx-GppA_III"/>
    <property type="match status" value="1"/>
</dbReference>
<dbReference type="UniPathway" id="UPA00908">
    <property type="reaction ID" value="UER00885"/>
</dbReference>
<dbReference type="AlphaFoldDB" id="A0A1Y0D8T4"/>
<dbReference type="Gene3D" id="3.30.420.150">
    <property type="entry name" value="Exopolyphosphatase. Domain 2"/>
    <property type="match status" value="1"/>
</dbReference>
<dbReference type="InterPro" id="IPR048950">
    <property type="entry name" value="Ppx_GppA_C"/>
</dbReference>
<dbReference type="HAMAP" id="MF_01550">
    <property type="entry name" value="GppA"/>
    <property type="match status" value="1"/>
</dbReference>
<evidence type="ECO:0000256" key="2">
    <source>
        <dbReference type="HAMAP-Rule" id="MF_01550"/>
    </source>
</evidence>
<dbReference type="EMBL" id="CP021377">
    <property type="protein sequence ID" value="ART84001.1"/>
    <property type="molecule type" value="Genomic_DNA"/>
</dbReference>
<evidence type="ECO:0000313" key="5">
    <source>
        <dbReference type="EMBL" id="ART84001.1"/>
    </source>
</evidence>
<evidence type="ECO:0000259" key="4">
    <source>
        <dbReference type="Pfam" id="PF21447"/>
    </source>
</evidence>
<dbReference type="NCBIfam" id="NF008260">
    <property type="entry name" value="PRK11031.1"/>
    <property type="match status" value="1"/>
</dbReference>
<dbReference type="InterPro" id="IPR030673">
    <property type="entry name" value="PyroPPase_GppA_Ppx"/>
</dbReference>
<dbReference type="KEGG" id="opf:CBP31_09015"/>
<dbReference type="FunFam" id="3.30.420.40:FF:000023">
    <property type="entry name" value="Guanosine-5'-triphosphate,3'-diphosphate pyrophosphatase"/>
    <property type="match status" value="1"/>
</dbReference>
<dbReference type="Gene3D" id="1.10.3210.10">
    <property type="entry name" value="Hypothetical protein af1432"/>
    <property type="match status" value="1"/>
</dbReference>
<dbReference type="GO" id="GO:0008894">
    <property type="term" value="F:guanosine-5'-triphosphate,3'-diphosphate diphosphatase activity"/>
    <property type="evidence" value="ECO:0007669"/>
    <property type="project" value="UniProtKB-UniRule"/>
</dbReference>
<dbReference type="SUPFAM" id="SSF53067">
    <property type="entry name" value="Actin-like ATPase domain"/>
    <property type="match status" value="2"/>
</dbReference>
<dbReference type="InterPro" id="IPR043129">
    <property type="entry name" value="ATPase_NBD"/>
</dbReference>
<dbReference type="GO" id="GO:0015974">
    <property type="term" value="P:guanosine pentaphosphate catabolic process"/>
    <property type="evidence" value="ECO:0007669"/>
    <property type="project" value="InterPro"/>
</dbReference>
<accession>A0A1Y0D8T4</accession>
<comment type="catalytic activity">
    <reaction evidence="2">
        <text>guanosine 3'-diphosphate 5'-triphosphate + H2O = guanosine 3',5'-bis(diphosphate) + phosphate + H(+)</text>
        <dbReference type="Rhea" id="RHEA:13073"/>
        <dbReference type="ChEBI" id="CHEBI:15377"/>
        <dbReference type="ChEBI" id="CHEBI:15378"/>
        <dbReference type="ChEBI" id="CHEBI:43474"/>
        <dbReference type="ChEBI" id="CHEBI:77828"/>
        <dbReference type="ChEBI" id="CHEBI:142410"/>
        <dbReference type="EC" id="3.6.1.40"/>
    </reaction>
</comment>
<dbReference type="PANTHER" id="PTHR30005:SF0">
    <property type="entry name" value="RETROGRADE REGULATION PROTEIN 2"/>
    <property type="match status" value="1"/>
</dbReference>
<comment type="function">
    <text evidence="2">Catalyzes the conversion of pppGpp to ppGpp. Guanosine pentaphosphate (pppGpp) is a cytoplasmic signaling molecule which together with ppGpp controls the 'stringent response', an adaptive process that allows bacteria to respond to amino acid starvation, resulting in the coordinated regulation of numerous cellular activities.</text>
</comment>
<comment type="similarity">
    <text evidence="2">Belongs to the GppA/Ppx family. GppA subfamily.</text>
</comment>
<reference evidence="5 6" key="1">
    <citation type="journal article" date="2014" name="Int. J. Syst. Evol. Microbiol.">
        <title>Oceanisphaera profunda sp. nov., a marine bacterium isolated from deep-sea sediment, and emended description of the genus Oceanisphaera.</title>
        <authorList>
            <person name="Xu Z."/>
            <person name="Zhang X.Y."/>
            <person name="Su H.N."/>
            <person name="Yu Z.C."/>
            <person name="Liu C."/>
            <person name="Li H."/>
            <person name="Chen X.L."/>
            <person name="Song X.Y."/>
            <person name="Xie B.B."/>
            <person name="Qin Q.L."/>
            <person name="Zhou B.C."/>
            <person name="Shi M."/>
            <person name="Huang Y."/>
            <person name="Zhang Y.Z."/>
        </authorList>
    </citation>
    <scope>NUCLEOTIDE SEQUENCE [LARGE SCALE GENOMIC DNA]</scope>
    <source>
        <strain evidence="5 6">SM1222</strain>
    </source>
</reference>
<dbReference type="SUPFAM" id="SSF109604">
    <property type="entry name" value="HD-domain/PDEase-like"/>
    <property type="match status" value="1"/>
</dbReference>
<evidence type="ECO:0000259" key="3">
    <source>
        <dbReference type="Pfam" id="PF02541"/>
    </source>
</evidence>
<sequence length="528" mass="57817">MTNAVKNNALYAAIDLGSNSFHMLVVHEVAGASRTLAKIKRKVRLAAGLQEDGNLDDAAMQRGWDCLQLFAEQLQDIPANHIRIVGTATLRIARNINVFLEQAQVILGHPIRVISGEEEAALIYEGVAWTSSGTGRRLAIDIGGASTELVIGEATSALLLNSLDMGCVTWLRRYFADGLLSQSNFERAIAAARQVLTPVAGAYLKLGWQGCIGASGTIQAIQEIMISQGADERITLAKLQALKQDAIACQRLDTLNLPGLQADRVSVFPSGLAILIALFDMLAIDDMVLAGGALREGLMYGMLGQRQDCDARERSADSLISRYQLDRTQAERVRNTALNALSQLINQQKAVQKKAELRTVDQTLELELELDSAMLGWAALLYELGLCIEYKRAPEHAAYIISHIDLPGFTAAQKQLLAALLLNQRDDFQLAALELQSAIDTEQAILLARLLRISIILCLRRTRGTVPEFQISAQGSQLTLTLPANWSQTHHLRASELQQEAQRQTELGWPLVIEEMAKSEGAKLNLRD</sequence>
<dbReference type="PIRSF" id="PIRSF001267">
    <property type="entry name" value="Pyrophosphatase_GppA_Ppx"/>
    <property type="match status" value="1"/>
</dbReference>
<dbReference type="Proteomes" id="UP000243937">
    <property type="component" value="Chromosome"/>
</dbReference>
<dbReference type="GO" id="GO:0015949">
    <property type="term" value="P:nucleobase-containing small molecule interconversion"/>
    <property type="evidence" value="ECO:0007669"/>
    <property type="project" value="TreeGrafter"/>
</dbReference>
<feature type="domain" description="Ppx/GppA phosphatase N-terminal" evidence="3">
    <location>
        <begin position="25"/>
        <end position="304"/>
    </location>
</feature>
<dbReference type="FunFam" id="3.30.420.150:FF:000001">
    <property type="entry name" value="Guanosine-5'-triphosphate,3'-diphosphate pyrophosphatase"/>
    <property type="match status" value="1"/>
</dbReference>
<feature type="domain" description="Ppx/GppA phosphatase C-terminal" evidence="4">
    <location>
        <begin position="312"/>
        <end position="500"/>
    </location>
</feature>
<dbReference type="Pfam" id="PF02541">
    <property type="entry name" value="Ppx-GppA"/>
    <property type="match status" value="1"/>
</dbReference>